<accession>D7BNN3</accession>
<dbReference type="HOGENOM" id="CLU_2646312_0_0_11"/>
<protein>
    <submittedName>
        <fullName evidence="1">Uncharacterized protein</fullName>
    </submittedName>
</protein>
<dbReference type="Proteomes" id="UP000000376">
    <property type="component" value="Chromosome"/>
</dbReference>
<reference evidence="1 2" key="1">
    <citation type="journal article" date="2010" name="Stand. Genomic Sci.">
        <title>Complete genome sequence of Arcanobacterium haemolyticum type strain (11018).</title>
        <authorList>
            <person name="Yasawong M."/>
            <person name="Teshima H."/>
            <person name="Lapidus A."/>
            <person name="Nolan M."/>
            <person name="Lucas S."/>
            <person name="Glavina Del Rio T."/>
            <person name="Tice H."/>
            <person name="Cheng J."/>
            <person name="Bruce D."/>
            <person name="Detter C."/>
            <person name="Tapia R."/>
            <person name="Han C."/>
            <person name="Goodwin L."/>
            <person name="Pitluck S."/>
            <person name="Liolios K."/>
            <person name="Ivanova N."/>
            <person name="Mavromatis K."/>
            <person name="Mikhailova N."/>
            <person name="Pati A."/>
            <person name="Chen A."/>
            <person name="Palaniappan K."/>
            <person name="Land M."/>
            <person name="Hauser L."/>
            <person name="Chang Y."/>
            <person name="Jeffries C."/>
            <person name="Rohde M."/>
            <person name="Sikorski J."/>
            <person name="Pukall R."/>
            <person name="Goker M."/>
            <person name="Woyke T."/>
            <person name="Bristow J."/>
            <person name="Eisen J."/>
            <person name="Markowitz V."/>
            <person name="Hugenholtz P."/>
            <person name="Kyrpides N."/>
            <person name="Klenk H."/>
        </authorList>
    </citation>
    <scope>NUCLEOTIDE SEQUENCE [LARGE SCALE GENOMIC DNA]</scope>
    <source>
        <strain evidence="2">ATCC 9345 / DSM 20595 / CCUG 17215 / LMG 16163 / NBRC 15585 / NCTC 8452 / 11018</strain>
    </source>
</reference>
<name>D7BNN3_ARCHD</name>
<organism evidence="1 2">
    <name type="scientific">Arcanobacterium haemolyticum (strain ATCC 9345 / DSM 20595 / CCM 5947 / CCUG 17215 / LMG 16163 / NBRC 15585 / NCTC 8452 / 11018)</name>
    <dbReference type="NCBI Taxonomy" id="644284"/>
    <lineage>
        <taxon>Bacteria</taxon>
        <taxon>Bacillati</taxon>
        <taxon>Actinomycetota</taxon>
        <taxon>Actinomycetes</taxon>
        <taxon>Actinomycetales</taxon>
        <taxon>Actinomycetaceae</taxon>
        <taxon>Arcanobacterium</taxon>
    </lineage>
</organism>
<evidence type="ECO:0000313" key="2">
    <source>
        <dbReference type="Proteomes" id="UP000000376"/>
    </source>
</evidence>
<dbReference type="STRING" id="644284.Arch_0805"/>
<proteinExistence type="predicted"/>
<dbReference type="AlphaFoldDB" id="D7BNN3"/>
<keyword evidence="2" id="KW-1185">Reference proteome</keyword>
<dbReference type="eggNOG" id="ENOG5032AZW">
    <property type="taxonomic scope" value="Bacteria"/>
</dbReference>
<gene>
    <name evidence="1" type="ordered locus">Arch_0805</name>
</gene>
<evidence type="ECO:0000313" key="1">
    <source>
        <dbReference type="EMBL" id="ADH92532.1"/>
    </source>
</evidence>
<dbReference type="KEGG" id="ahe:Arch_0805"/>
<dbReference type="EMBL" id="CP002045">
    <property type="protein sequence ID" value="ADH92532.1"/>
    <property type="molecule type" value="Genomic_DNA"/>
</dbReference>
<sequence length="84" mass="8757">MDPRYSITDHVLRGLKAGLSPAAVAQKCGTSETFVSVMREHFERLGLTTVVSSLCSSGLGLCHSESESSAEARIACSGCPLGKA</sequence>